<dbReference type="InterPro" id="IPR007809">
    <property type="entry name" value="FlgN-like"/>
</dbReference>
<name>A0A846QIS5_9BACT</name>
<dbReference type="EMBL" id="JAATJA010000001">
    <property type="protein sequence ID" value="NJB66980.1"/>
    <property type="molecule type" value="Genomic_DNA"/>
</dbReference>
<dbReference type="RefSeq" id="WP_167940072.1">
    <property type="nucleotide sequence ID" value="NZ_JAATJA010000001.1"/>
</dbReference>
<gene>
    <name evidence="4" type="ORF">GGQ74_000620</name>
</gene>
<dbReference type="AlphaFoldDB" id="A0A846QIS5"/>
<organism evidence="4 5">
    <name type="scientific">Desulfobaculum xiamenense</name>
    <dbReference type="NCBI Taxonomy" id="995050"/>
    <lineage>
        <taxon>Bacteria</taxon>
        <taxon>Pseudomonadati</taxon>
        <taxon>Thermodesulfobacteriota</taxon>
        <taxon>Desulfovibrionia</taxon>
        <taxon>Desulfovibrionales</taxon>
        <taxon>Desulfovibrionaceae</taxon>
        <taxon>Desulfobaculum</taxon>
    </lineage>
</organism>
<comment type="similarity">
    <text evidence="2">Belongs to the FlgN family.</text>
</comment>
<protein>
    <recommendedName>
        <fullName evidence="6">FlgN protein</fullName>
    </recommendedName>
</protein>
<accession>A0A846QIS5</accession>
<evidence type="ECO:0000256" key="3">
    <source>
        <dbReference type="ARBA" id="ARBA00022795"/>
    </source>
</evidence>
<dbReference type="Proteomes" id="UP000580856">
    <property type="component" value="Unassembled WGS sequence"/>
</dbReference>
<evidence type="ECO:0000313" key="5">
    <source>
        <dbReference type="Proteomes" id="UP000580856"/>
    </source>
</evidence>
<proteinExistence type="inferred from homology"/>
<evidence type="ECO:0008006" key="6">
    <source>
        <dbReference type="Google" id="ProtNLM"/>
    </source>
</evidence>
<keyword evidence="5" id="KW-1185">Reference proteome</keyword>
<dbReference type="InterPro" id="IPR036679">
    <property type="entry name" value="FlgN-like_sf"/>
</dbReference>
<evidence type="ECO:0000256" key="2">
    <source>
        <dbReference type="ARBA" id="ARBA00007703"/>
    </source>
</evidence>
<comment type="function">
    <text evidence="1">Required for the efficient initiation of filament assembly.</text>
</comment>
<dbReference type="GO" id="GO:0044780">
    <property type="term" value="P:bacterial-type flagellum assembly"/>
    <property type="evidence" value="ECO:0007669"/>
    <property type="project" value="InterPro"/>
</dbReference>
<dbReference type="SUPFAM" id="SSF140566">
    <property type="entry name" value="FlgN-like"/>
    <property type="match status" value="1"/>
</dbReference>
<evidence type="ECO:0000256" key="1">
    <source>
        <dbReference type="ARBA" id="ARBA00002397"/>
    </source>
</evidence>
<keyword evidence="3" id="KW-1005">Bacterial flagellum biogenesis</keyword>
<comment type="caution">
    <text evidence="4">The sequence shown here is derived from an EMBL/GenBank/DDBJ whole genome shotgun (WGS) entry which is preliminary data.</text>
</comment>
<dbReference type="Gene3D" id="1.20.58.300">
    <property type="entry name" value="FlgN-like"/>
    <property type="match status" value="1"/>
</dbReference>
<sequence>MQSRIRDNMHRQAGALKVLFGLLEEEFACLTGRDPQAVTGIELSVQELLRQVAMERVALRKLVVATVPGAQNMADFVATLPQEDRGEFERLLREADEREQACAVQAEKNAQLAYALVEQSRGMLDFMHRQIQPKDTTTYGRSGRYAQHHPQAALLRGRL</sequence>
<reference evidence="4 5" key="1">
    <citation type="submission" date="2020-03" db="EMBL/GenBank/DDBJ databases">
        <title>Genomic Encyclopedia of Type Strains, Phase IV (KMG-IV): sequencing the most valuable type-strain genomes for metagenomic binning, comparative biology and taxonomic classification.</title>
        <authorList>
            <person name="Goeker M."/>
        </authorList>
    </citation>
    <scope>NUCLEOTIDE SEQUENCE [LARGE SCALE GENOMIC DNA]</scope>
    <source>
        <strain evidence="4 5">DSM 24233</strain>
    </source>
</reference>
<dbReference type="Pfam" id="PF05130">
    <property type="entry name" value="FlgN"/>
    <property type="match status" value="1"/>
</dbReference>
<evidence type="ECO:0000313" key="4">
    <source>
        <dbReference type="EMBL" id="NJB66980.1"/>
    </source>
</evidence>